<feature type="domain" description="Aminopeptidase P N-terminal" evidence="11">
    <location>
        <begin position="37"/>
        <end position="173"/>
    </location>
</feature>
<dbReference type="Gene3D" id="3.90.230.10">
    <property type="entry name" value="Creatinase/methionine aminopeptidase superfamily"/>
    <property type="match status" value="1"/>
</dbReference>
<dbReference type="PROSITE" id="PS00491">
    <property type="entry name" value="PROLINE_PEPTIDASE"/>
    <property type="match status" value="1"/>
</dbReference>
<dbReference type="GO" id="GO:0006508">
    <property type="term" value="P:proteolysis"/>
    <property type="evidence" value="ECO:0007669"/>
    <property type="project" value="UniProtKB-KW"/>
</dbReference>
<dbReference type="Proteomes" id="UP000192333">
    <property type="component" value="Chromosome I"/>
</dbReference>
<dbReference type="InterPro" id="IPR001131">
    <property type="entry name" value="Peptidase_M24B_aminopep-P_CS"/>
</dbReference>
<evidence type="ECO:0000256" key="8">
    <source>
        <dbReference type="ARBA" id="ARBA00023049"/>
    </source>
</evidence>
<dbReference type="SMART" id="SM01011">
    <property type="entry name" value="AMP_N"/>
    <property type="match status" value="1"/>
</dbReference>
<reference evidence="13" key="1">
    <citation type="submission" date="2017-04" db="EMBL/GenBank/DDBJ databases">
        <authorList>
            <person name="Varghese N."/>
            <person name="Submissions S."/>
        </authorList>
    </citation>
    <scope>NUCLEOTIDE SEQUENCE [LARGE SCALE GENOMIC DNA]</scope>
    <source>
        <strain evidence="13">DSM 16537</strain>
    </source>
</reference>
<evidence type="ECO:0000313" key="12">
    <source>
        <dbReference type="EMBL" id="SMD43543.1"/>
    </source>
</evidence>
<evidence type="ECO:0000256" key="1">
    <source>
        <dbReference type="ARBA" id="ARBA00001424"/>
    </source>
</evidence>
<organism evidence="12 13">
    <name type="scientific">Aquiflexum balticum DSM 16537</name>
    <dbReference type="NCBI Taxonomy" id="758820"/>
    <lineage>
        <taxon>Bacteria</taxon>
        <taxon>Pseudomonadati</taxon>
        <taxon>Bacteroidota</taxon>
        <taxon>Cytophagia</taxon>
        <taxon>Cytophagales</taxon>
        <taxon>Cyclobacteriaceae</taxon>
        <taxon>Aquiflexum</taxon>
    </lineage>
</organism>
<evidence type="ECO:0000256" key="10">
    <source>
        <dbReference type="SAM" id="Phobius"/>
    </source>
</evidence>
<keyword evidence="10" id="KW-0812">Transmembrane</keyword>
<evidence type="ECO:0000256" key="4">
    <source>
        <dbReference type="ARBA" id="ARBA00012574"/>
    </source>
</evidence>
<dbReference type="GO" id="GO:0030145">
    <property type="term" value="F:manganese ion binding"/>
    <property type="evidence" value="ECO:0007669"/>
    <property type="project" value="InterPro"/>
</dbReference>
<dbReference type="InterPro" id="IPR029149">
    <property type="entry name" value="Creatin/AminoP/Spt16_N"/>
</dbReference>
<dbReference type="STRING" id="758820.SAMN00777080_2138"/>
<feature type="transmembrane region" description="Helical" evidence="10">
    <location>
        <begin position="9"/>
        <end position="27"/>
    </location>
</feature>
<keyword evidence="9" id="KW-0464">Manganese</keyword>
<sequence>MFFYPIDKWYFWFNIYYAIFILLKYQISGLIMKYTPLSQNFYIKNRQKLKERLLPKSLAVFHSNDILPTNADGTVRFRQNNDIFYLTGIDQEESVLVLCPDFPDPNMREVLFLRETNEHIAIWEGHKYTKEEALATSGVQNIQWVSNFESVLNTLMALSENVFLNTNEHLRAAVVVETRDARFIKSCKERYPLHHYHRVAPIMHALRAVKEKEEIDQMQIACNITEKGFRRILSFVKPGVTEFEIEAEYIHEFIRNRSRGFAYEPIIACGANACVLHYIENKELCKDGDLILMDVGAEYGNYNADMTRTIPVNGRFTKRQREVYNAVLRVKRGAMNILRPGINIQDYHKEVGLMMQSELLELGLIDQTDIKNQDPKTPAYKKYFMHGTSHHLGLDVHDVGTMHEPITPGMVFTVEPGIYIPKENLGIRLENNIVILEEGYFDLMRNIPIVAEEIEDLMN</sequence>
<dbReference type="Pfam" id="PF05195">
    <property type="entry name" value="AMP_N"/>
    <property type="match status" value="1"/>
</dbReference>
<dbReference type="EMBL" id="LT838813">
    <property type="protein sequence ID" value="SMD43543.1"/>
    <property type="molecule type" value="Genomic_DNA"/>
</dbReference>
<dbReference type="PANTHER" id="PTHR43226:SF4">
    <property type="entry name" value="XAA-PRO AMINOPEPTIDASE 3"/>
    <property type="match status" value="1"/>
</dbReference>
<keyword evidence="12" id="KW-0031">Aminopeptidase</keyword>
<dbReference type="SUPFAM" id="SSF55920">
    <property type="entry name" value="Creatinase/aminopeptidase"/>
    <property type="match status" value="1"/>
</dbReference>
<dbReference type="EC" id="3.4.11.9" evidence="4"/>
<evidence type="ECO:0000256" key="9">
    <source>
        <dbReference type="ARBA" id="ARBA00023211"/>
    </source>
</evidence>
<dbReference type="Pfam" id="PF00557">
    <property type="entry name" value="Peptidase_M24"/>
    <property type="match status" value="1"/>
</dbReference>
<evidence type="ECO:0000256" key="7">
    <source>
        <dbReference type="ARBA" id="ARBA00022801"/>
    </source>
</evidence>
<dbReference type="PRINTS" id="PR00599">
    <property type="entry name" value="MAPEPTIDASE"/>
</dbReference>
<proteinExistence type="inferred from homology"/>
<keyword evidence="6" id="KW-0479">Metal-binding</keyword>
<comment type="cofactor">
    <cofactor evidence="2">
        <name>Mn(2+)</name>
        <dbReference type="ChEBI" id="CHEBI:29035"/>
    </cofactor>
</comment>
<keyword evidence="10" id="KW-1133">Transmembrane helix</keyword>
<keyword evidence="7" id="KW-0378">Hydrolase</keyword>
<keyword evidence="13" id="KW-1185">Reference proteome</keyword>
<comment type="similarity">
    <text evidence="3">Belongs to the peptidase M24B family.</text>
</comment>
<evidence type="ECO:0000256" key="6">
    <source>
        <dbReference type="ARBA" id="ARBA00022723"/>
    </source>
</evidence>
<keyword evidence="10" id="KW-0472">Membrane</keyword>
<name>A0A1W2H3N9_9BACT</name>
<dbReference type="CDD" id="cd01087">
    <property type="entry name" value="Prolidase"/>
    <property type="match status" value="1"/>
</dbReference>
<protein>
    <recommendedName>
        <fullName evidence="4">Xaa-Pro aminopeptidase</fullName>
        <ecNumber evidence="4">3.4.11.9</ecNumber>
    </recommendedName>
</protein>
<dbReference type="InterPro" id="IPR001714">
    <property type="entry name" value="Pept_M24_MAP"/>
</dbReference>
<dbReference type="SUPFAM" id="SSF53092">
    <property type="entry name" value="Creatinase/prolidase N-terminal domain"/>
    <property type="match status" value="1"/>
</dbReference>
<evidence type="ECO:0000259" key="11">
    <source>
        <dbReference type="SMART" id="SM01011"/>
    </source>
</evidence>
<evidence type="ECO:0000313" key="13">
    <source>
        <dbReference type="Proteomes" id="UP000192333"/>
    </source>
</evidence>
<comment type="catalytic activity">
    <reaction evidence="1">
        <text>Release of any N-terminal amino acid, including proline, that is linked to proline, even from a dipeptide or tripeptide.</text>
        <dbReference type="EC" id="3.4.11.9"/>
    </reaction>
</comment>
<dbReference type="AlphaFoldDB" id="A0A1W2H3N9"/>
<dbReference type="GO" id="GO:0070006">
    <property type="term" value="F:metalloaminopeptidase activity"/>
    <property type="evidence" value="ECO:0007669"/>
    <property type="project" value="InterPro"/>
</dbReference>
<dbReference type="InterPro" id="IPR052433">
    <property type="entry name" value="X-Pro_dipept-like"/>
</dbReference>
<dbReference type="PANTHER" id="PTHR43226">
    <property type="entry name" value="XAA-PRO AMINOPEPTIDASE 3"/>
    <property type="match status" value="1"/>
</dbReference>
<evidence type="ECO:0000256" key="2">
    <source>
        <dbReference type="ARBA" id="ARBA00001936"/>
    </source>
</evidence>
<keyword evidence="5" id="KW-0645">Protease</keyword>
<dbReference type="InterPro" id="IPR036005">
    <property type="entry name" value="Creatinase/aminopeptidase-like"/>
</dbReference>
<accession>A0A1W2H3N9</accession>
<gene>
    <name evidence="12" type="ORF">SAMN00777080_2138</name>
</gene>
<keyword evidence="8" id="KW-0482">Metalloprotease</keyword>
<dbReference type="InterPro" id="IPR000994">
    <property type="entry name" value="Pept_M24"/>
</dbReference>
<evidence type="ECO:0000256" key="5">
    <source>
        <dbReference type="ARBA" id="ARBA00022670"/>
    </source>
</evidence>
<dbReference type="InterPro" id="IPR007865">
    <property type="entry name" value="Aminopep_P_N"/>
</dbReference>
<dbReference type="Gene3D" id="3.40.350.10">
    <property type="entry name" value="Creatinase/prolidase N-terminal domain"/>
    <property type="match status" value="1"/>
</dbReference>
<evidence type="ECO:0000256" key="3">
    <source>
        <dbReference type="ARBA" id="ARBA00008766"/>
    </source>
</evidence>